<dbReference type="InterPro" id="IPR037051">
    <property type="entry name" value="4-carb_acid_sugar_kinase_N_sf"/>
</dbReference>
<dbReference type="GO" id="GO:0005524">
    <property type="term" value="F:ATP binding"/>
    <property type="evidence" value="ECO:0007669"/>
    <property type="project" value="UniProtKB-KW"/>
</dbReference>
<dbReference type="KEGG" id="sted:SPTER_06390"/>
<dbReference type="InterPro" id="IPR031475">
    <property type="entry name" value="NBD_C"/>
</dbReference>
<feature type="domain" description="Four-carbon acid sugar kinase N-terminal" evidence="7">
    <location>
        <begin position="5"/>
        <end position="223"/>
    </location>
</feature>
<organism evidence="9 10">
    <name type="scientific">Sporomusa termitida</name>
    <dbReference type="NCBI Taxonomy" id="2377"/>
    <lineage>
        <taxon>Bacteria</taxon>
        <taxon>Bacillati</taxon>
        <taxon>Bacillota</taxon>
        <taxon>Negativicutes</taxon>
        <taxon>Selenomonadales</taxon>
        <taxon>Sporomusaceae</taxon>
        <taxon>Sporomusa</taxon>
    </lineage>
</organism>
<dbReference type="AlphaFoldDB" id="A0A517DPS0"/>
<evidence type="ECO:0000256" key="6">
    <source>
        <dbReference type="ARBA" id="ARBA00023277"/>
    </source>
</evidence>
<dbReference type="EMBL" id="CP036259">
    <property type="protein sequence ID" value="QDR79365.1"/>
    <property type="molecule type" value="Genomic_DNA"/>
</dbReference>
<reference evidence="9 10" key="1">
    <citation type="submission" date="2019-02" db="EMBL/GenBank/DDBJ databases">
        <title>Closed genome of Sporomusa termitida DSM 4440.</title>
        <authorList>
            <person name="Poehlein A."/>
            <person name="Daniel R."/>
        </authorList>
    </citation>
    <scope>NUCLEOTIDE SEQUENCE [LARGE SCALE GENOMIC DNA]</scope>
    <source>
        <strain evidence="9 10">DSM 4440</strain>
    </source>
</reference>
<keyword evidence="6" id="KW-0119">Carbohydrate metabolism</keyword>
<dbReference type="Pfam" id="PF07005">
    <property type="entry name" value="SBD_N"/>
    <property type="match status" value="1"/>
</dbReference>
<evidence type="ECO:0000259" key="8">
    <source>
        <dbReference type="Pfam" id="PF17042"/>
    </source>
</evidence>
<evidence type="ECO:0000256" key="5">
    <source>
        <dbReference type="ARBA" id="ARBA00022840"/>
    </source>
</evidence>
<evidence type="ECO:0000313" key="10">
    <source>
        <dbReference type="Proteomes" id="UP000320776"/>
    </source>
</evidence>
<dbReference type="Gene3D" id="3.40.50.10840">
    <property type="entry name" value="Putative sugar-binding, N-terminal domain"/>
    <property type="match status" value="1"/>
</dbReference>
<dbReference type="GO" id="GO:0016301">
    <property type="term" value="F:kinase activity"/>
    <property type="evidence" value="ECO:0007669"/>
    <property type="project" value="UniProtKB-KW"/>
</dbReference>
<dbReference type="Proteomes" id="UP000320776">
    <property type="component" value="Chromosome"/>
</dbReference>
<evidence type="ECO:0000256" key="1">
    <source>
        <dbReference type="ARBA" id="ARBA00005715"/>
    </source>
</evidence>
<dbReference type="InterPro" id="IPR042213">
    <property type="entry name" value="NBD_C_sf"/>
</dbReference>
<evidence type="ECO:0000259" key="7">
    <source>
        <dbReference type="Pfam" id="PF07005"/>
    </source>
</evidence>
<feature type="domain" description="Four-carbon acid sugar kinase nucleotide binding" evidence="8">
    <location>
        <begin position="242"/>
        <end position="409"/>
    </location>
</feature>
<dbReference type="Pfam" id="PF17042">
    <property type="entry name" value="NBD_C"/>
    <property type="match status" value="1"/>
</dbReference>
<keyword evidence="5" id="KW-0067">ATP-binding</keyword>
<sequence>MMERLAIIADNLIGANDAGVQFRKFGFSTQVVLNHLDVVGRCAGVDVISVNTNSRTVSAAVAYDRVNQVAAALHKLGFKRFYKKIDSTLRGNIIEELQAMMDALALTLAVIVPSYPAHGRIVENGYLQLVQEWGGSSVPVPVGYIPSIIRCSPSLPVAVIDLNDVRQGEKKIVQKITALHTAGIRVIAIDAVTEVDLRNIAVALCRLPLPYLAAGSSGLAGSLPIAWKVVNQAILSARQGTLVVAGTLNQVTAEQITSMLDYPDTELIPIQAAAIYAGRIAEEQARVMTSIGAALINGRIPVVVIDTLLENRNHTDALSLSVQVQKVGHIVTALLAHIAKETAEQHGLCNLVISGGGTATSICQTLGITVIDLERELLAGIPIGKAVGGHCDGLHLVTKAGGFGKRNSLRKVLELL</sequence>
<dbReference type="InterPro" id="IPR010737">
    <property type="entry name" value="4-carb_acid_sugar_kinase_N"/>
</dbReference>
<protein>
    <submittedName>
        <fullName evidence="9">D-threonate kinase</fullName>
    </submittedName>
</protein>
<evidence type="ECO:0000256" key="4">
    <source>
        <dbReference type="ARBA" id="ARBA00022777"/>
    </source>
</evidence>
<dbReference type="Gene3D" id="3.40.980.20">
    <property type="entry name" value="Four-carbon acid sugar kinase, nucleotide binding domain"/>
    <property type="match status" value="1"/>
</dbReference>
<keyword evidence="4 9" id="KW-0418">Kinase</keyword>
<keyword evidence="10" id="KW-1185">Reference proteome</keyword>
<evidence type="ECO:0000313" key="9">
    <source>
        <dbReference type="EMBL" id="QDR79365.1"/>
    </source>
</evidence>
<accession>A0A517DPS0</accession>
<keyword evidence="3" id="KW-0547">Nucleotide-binding</keyword>
<comment type="similarity">
    <text evidence="1">Belongs to the four-carbon acid sugar kinase family.</text>
</comment>
<gene>
    <name evidence="9" type="primary">dtnK_1</name>
    <name evidence="9" type="ORF">SPTER_06390</name>
</gene>
<keyword evidence="2" id="KW-0808">Transferase</keyword>
<dbReference type="SUPFAM" id="SSF142764">
    <property type="entry name" value="YgbK-like"/>
    <property type="match status" value="1"/>
</dbReference>
<proteinExistence type="inferred from homology"/>
<evidence type="ECO:0000256" key="3">
    <source>
        <dbReference type="ARBA" id="ARBA00022741"/>
    </source>
</evidence>
<name>A0A517DPS0_9FIRM</name>
<evidence type="ECO:0000256" key="2">
    <source>
        <dbReference type="ARBA" id="ARBA00022679"/>
    </source>
</evidence>